<dbReference type="InterPro" id="IPR048048">
    <property type="entry name" value="BldC-like"/>
</dbReference>
<comment type="caution">
    <text evidence="2">The sequence shown here is derived from an EMBL/GenBank/DDBJ whole genome shotgun (WGS) entry which is preliminary data.</text>
</comment>
<dbReference type="InterPro" id="IPR041657">
    <property type="entry name" value="HTH_17"/>
</dbReference>
<dbReference type="OrthoDB" id="3393149at2"/>
<dbReference type="Pfam" id="PF12728">
    <property type="entry name" value="HTH_17"/>
    <property type="match status" value="1"/>
</dbReference>
<sequence>MKRNAIPPPETEALLTPGEVAKMFRVDPSTVTRWANAGKLASIRTPGGVRRFYEAEVRALLHGKPSDMHGVEQAATDWPRHSVGVEPVTAELRQADPSVPLAARKAVVERREGRFGKVCTTDLDIADMGLTDLEAAASSYARTYGATYLPAGGAR</sequence>
<reference evidence="2 3" key="1">
    <citation type="submission" date="2018-06" db="EMBL/GenBank/DDBJ databases">
        <title>Sphaerisporangium craniellae sp. nov., isolated from a marine sponge in the South China Sea.</title>
        <authorList>
            <person name="Li L."/>
        </authorList>
    </citation>
    <scope>NUCLEOTIDE SEQUENCE [LARGE SCALE GENOMIC DNA]</scope>
    <source>
        <strain evidence="2 3">CCTCC AA 208026</strain>
    </source>
</reference>
<gene>
    <name evidence="2" type="ORF">DQ384_36360</name>
</gene>
<dbReference type="Gene3D" id="1.10.1660.10">
    <property type="match status" value="1"/>
</dbReference>
<dbReference type="InterPro" id="IPR009061">
    <property type="entry name" value="DNA-bd_dom_put_sf"/>
</dbReference>
<evidence type="ECO:0000313" key="2">
    <source>
        <dbReference type="EMBL" id="RCG21936.1"/>
    </source>
</evidence>
<dbReference type="EMBL" id="QOIL01000029">
    <property type="protein sequence ID" value="RCG21936.1"/>
    <property type="molecule type" value="Genomic_DNA"/>
</dbReference>
<dbReference type="SUPFAM" id="SSF46955">
    <property type="entry name" value="Putative DNA-binding domain"/>
    <property type="match status" value="1"/>
</dbReference>
<feature type="domain" description="Helix-turn-helix" evidence="1">
    <location>
        <begin position="14"/>
        <end position="62"/>
    </location>
</feature>
<dbReference type="NCBIfam" id="TIGR01764">
    <property type="entry name" value="excise"/>
    <property type="match status" value="1"/>
</dbReference>
<organism evidence="2 3">
    <name type="scientific">Sphaerisporangium album</name>
    <dbReference type="NCBI Taxonomy" id="509200"/>
    <lineage>
        <taxon>Bacteria</taxon>
        <taxon>Bacillati</taxon>
        <taxon>Actinomycetota</taxon>
        <taxon>Actinomycetes</taxon>
        <taxon>Streptosporangiales</taxon>
        <taxon>Streptosporangiaceae</taxon>
        <taxon>Sphaerisporangium</taxon>
    </lineage>
</organism>
<proteinExistence type="predicted"/>
<dbReference type="InterPro" id="IPR010093">
    <property type="entry name" value="SinI_DNA-bd"/>
</dbReference>
<name>A0A367EUY2_9ACTN</name>
<accession>A0A367EUY2</accession>
<dbReference type="CDD" id="cd04762">
    <property type="entry name" value="HTH_MerR-trunc"/>
    <property type="match status" value="1"/>
</dbReference>
<dbReference type="AlphaFoldDB" id="A0A367EUY2"/>
<dbReference type="GO" id="GO:0003677">
    <property type="term" value="F:DNA binding"/>
    <property type="evidence" value="ECO:0007669"/>
    <property type="project" value="InterPro"/>
</dbReference>
<dbReference type="NCBIfam" id="NF033787">
    <property type="entry name" value="HTH_BldC"/>
    <property type="match status" value="1"/>
</dbReference>
<protein>
    <submittedName>
        <fullName evidence="2">Helix-turn-helix domain-containing protein</fullName>
    </submittedName>
</protein>
<evidence type="ECO:0000313" key="3">
    <source>
        <dbReference type="Proteomes" id="UP000253094"/>
    </source>
</evidence>
<evidence type="ECO:0000259" key="1">
    <source>
        <dbReference type="Pfam" id="PF12728"/>
    </source>
</evidence>
<dbReference type="Proteomes" id="UP000253094">
    <property type="component" value="Unassembled WGS sequence"/>
</dbReference>
<keyword evidence="3" id="KW-1185">Reference proteome</keyword>